<accession>A0ABW4WR49</accession>
<proteinExistence type="predicted"/>
<dbReference type="SUPFAM" id="SSF53335">
    <property type="entry name" value="S-adenosyl-L-methionine-dependent methyltransferases"/>
    <property type="match status" value="1"/>
</dbReference>
<evidence type="ECO:0008006" key="4">
    <source>
        <dbReference type="Google" id="ProtNLM"/>
    </source>
</evidence>
<protein>
    <recommendedName>
        <fullName evidence="4">Methyltransferase domain-containing protein</fullName>
    </recommendedName>
</protein>
<evidence type="ECO:0000313" key="2">
    <source>
        <dbReference type="EMBL" id="MFD2058062.1"/>
    </source>
</evidence>
<dbReference type="Proteomes" id="UP001597349">
    <property type="component" value="Unassembled WGS sequence"/>
</dbReference>
<comment type="caution">
    <text evidence="2">The sequence shown here is derived from an EMBL/GenBank/DDBJ whole genome shotgun (WGS) entry which is preliminary data.</text>
</comment>
<dbReference type="InterPro" id="IPR029063">
    <property type="entry name" value="SAM-dependent_MTases_sf"/>
</dbReference>
<gene>
    <name evidence="2" type="ORF">ACFSQT_34780</name>
</gene>
<dbReference type="EMBL" id="JBHUGY010000069">
    <property type="protein sequence ID" value="MFD2058062.1"/>
    <property type="molecule type" value="Genomic_DNA"/>
</dbReference>
<dbReference type="Gene3D" id="3.40.50.150">
    <property type="entry name" value="Vaccinia Virus protein VP39"/>
    <property type="match status" value="1"/>
</dbReference>
<evidence type="ECO:0000313" key="3">
    <source>
        <dbReference type="Proteomes" id="UP001597349"/>
    </source>
</evidence>
<name>A0ABW4WR49_9HYPH</name>
<reference evidence="3" key="1">
    <citation type="journal article" date="2019" name="Int. J. Syst. Evol. Microbiol.">
        <title>The Global Catalogue of Microorganisms (GCM) 10K type strain sequencing project: providing services to taxonomists for standard genome sequencing and annotation.</title>
        <authorList>
            <consortium name="The Broad Institute Genomics Platform"/>
            <consortium name="The Broad Institute Genome Sequencing Center for Infectious Disease"/>
            <person name="Wu L."/>
            <person name="Ma J."/>
        </authorList>
    </citation>
    <scope>NUCLEOTIDE SEQUENCE [LARGE SCALE GENOMIC DNA]</scope>
    <source>
        <strain evidence="3">CGMCC 1.16226</strain>
    </source>
</reference>
<dbReference type="RefSeq" id="WP_379026556.1">
    <property type="nucleotide sequence ID" value="NZ_JBHUGY010000069.1"/>
</dbReference>
<evidence type="ECO:0000256" key="1">
    <source>
        <dbReference type="SAM" id="MobiDB-lite"/>
    </source>
</evidence>
<feature type="region of interest" description="Disordered" evidence="1">
    <location>
        <begin position="30"/>
        <end position="52"/>
    </location>
</feature>
<organism evidence="2 3">
    <name type="scientific">Mesorhizobium calcicola</name>
    <dbReference type="NCBI Taxonomy" id="1300310"/>
    <lineage>
        <taxon>Bacteria</taxon>
        <taxon>Pseudomonadati</taxon>
        <taxon>Pseudomonadota</taxon>
        <taxon>Alphaproteobacteria</taxon>
        <taxon>Hyphomicrobiales</taxon>
        <taxon>Phyllobacteriaceae</taxon>
        <taxon>Mesorhizobium</taxon>
    </lineage>
</organism>
<sequence>MDHRNDSGAPVAEPHWLVAKAKALFGSKAGSHARIMRDKQRQEPASSDAPPIVPEHDAVLRELTSNQYAFIDLGCGTGTSIDHCQRRFNAAPGLGIDYTKTEVLSARAQGYAVYWCNFLDQSLPNRCVGFVSMLDTLEHLPADISINEVLAHVAKAARDFLFIRHPSFEPDDIAQLEALGLKIGWTDWTGHSNPMSVADFRHAFETLGWRDYVIIPHMFLHDTSSEHIVPIECPTDTTRYDVAIHRSKPFSRFERPIAGKFDIFVRLDPQMPDHLWNRISNIEGWEAQ</sequence>
<keyword evidence="3" id="KW-1185">Reference proteome</keyword>